<gene>
    <name evidence="1" type="ORF">Syun_023173</name>
</gene>
<sequence length="50" mass="5803">MTTQVVRISNRYNLINSVYNILLSHDIHLIKHKAWNCHPTCSIVLVSISR</sequence>
<evidence type="ECO:0000313" key="2">
    <source>
        <dbReference type="Proteomes" id="UP001420932"/>
    </source>
</evidence>
<dbReference type="EMBL" id="JBBNAF010000010">
    <property type="protein sequence ID" value="KAK9107162.1"/>
    <property type="molecule type" value="Genomic_DNA"/>
</dbReference>
<accession>A0AAP0FH32</accession>
<evidence type="ECO:0000313" key="1">
    <source>
        <dbReference type="EMBL" id="KAK9107162.1"/>
    </source>
</evidence>
<proteinExistence type="predicted"/>
<organism evidence="1 2">
    <name type="scientific">Stephania yunnanensis</name>
    <dbReference type="NCBI Taxonomy" id="152371"/>
    <lineage>
        <taxon>Eukaryota</taxon>
        <taxon>Viridiplantae</taxon>
        <taxon>Streptophyta</taxon>
        <taxon>Embryophyta</taxon>
        <taxon>Tracheophyta</taxon>
        <taxon>Spermatophyta</taxon>
        <taxon>Magnoliopsida</taxon>
        <taxon>Ranunculales</taxon>
        <taxon>Menispermaceae</taxon>
        <taxon>Menispermoideae</taxon>
        <taxon>Cissampelideae</taxon>
        <taxon>Stephania</taxon>
    </lineage>
</organism>
<protein>
    <submittedName>
        <fullName evidence="1">Uncharacterized protein</fullName>
    </submittedName>
</protein>
<dbReference type="AlphaFoldDB" id="A0AAP0FH32"/>
<dbReference type="Proteomes" id="UP001420932">
    <property type="component" value="Unassembled WGS sequence"/>
</dbReference>
<name>A0AAP0FH32_9MAGN</name>
<reference evidence="1 2" key="1">
    <citation type="submission" date="2024-01" db="EMBL/GenBank/DDBJ databases">
        <title>Genome assemblies of Stephania.</title>
        <authorList>
            <person name="Yang L."/>
        </authorList>
    </citation>
    <scope>NUCLEOTIDE SEQUENCE [LARGE SCALE GENOMIC DNA]</scope>
    <source>
        <strain evidence="1">YNDBR</strain>
        <tissue evidence="1">Leaf</tissue>
    </source>
</reference>
<keyword evidence="2" id="KW-1185">Reference proteome</keyword>
<comment type="caution">
    <text evidence="1">The sequence shown here is derived from an EMBL/GenBank/DDBJ whole genome shotgun (WGS) entry which is preliminary data.</text>
</comment>